<dbReference type="Proteomes" id="UP000316008">
    <property type="component" value="Unassembled WGS sequence"/>
</dbReference>
<accession>A0A556MMV9</accession>
<dbReference type="EMBL" id="VLPL01000008">
    <property type="protein sequence ID" value="TSJ41271.1"/>
    <property type="molecule type" value="Genomic_DNA"/>
</dbReference>
<keyword evidence="4" id="KW-1185">Reference proteome</keyword>
<reference evidence="3 4" key="1">
    <citation type="submission" date="2019-07" db="EMBL/GenBank/DDBJ databases">
        <authorList>
            <person name="Huq M.A."/>
        </authorList>
    </citation>
    <scope>NUCLEOTIDE SEQUENCE [LARGE SCALE GENOMIC DNA]</scope>
    <source>
        <strain evidence="3 4">MAH-3</strain>
    </source>
</reference>
<keyword evidence="2" id="KW-1133">Transmembrane helix</keyword>
<protein>
    <submittedName>
        <fullName evidence="3">Uncharacterized protein</fullName>
    </submittedName>
</protein>
<keyword evidence="2" id="KW-0472">Membrane</keyword>
<name>A0A556MMV9_9FLAO</name>
<proteinExistence type="predicted"/>
<organism evidence="3 4">
    <name type="scientific">Fluviicola chungangensis</name>
    <dbReference type="NCBI Taxonomy" id="2597671"/>
    <lineage>
        <taxon>Bacteria</taxon>
        <taxon>Pseudomonadati</taxon>
        <taxon>Bacteroidota</taxon>
        <taxon>Flavobacteriia</taxon>
        <taxon>Flavobacteriales</taxon>
        <taxon>Crocinitomicaceae</taxon>
        <taxon>Fluviicola</taxon>
    </lineage>
</organism>
<gene>
    <name evidence="3" type="ORF">FO442_15280</name>
</gene>
<feature type="coiled-coil region" evidence="1">
    <location>
        <begin position="1"/>
        <end position="28"/>
    </location>
</feature>
<feature type="transmembrane region" description="Helical" evidence="2">
    <location>
        <begin position="145"/>
        <end position="167"/>
    </location>
</feature>
<keyword evidence="2" id="KW-0812">Transmembrane</keyword>
<keyword evidence="1" id="KW-0175">Coiled coil</keyword>
<comment type="caution">
    <text evidence="3">The sequence shown here is derived from an EMBL/GenBank/DDBJ whole genome shotgun (WGS) entry which is preliminary data.</text>
</comment>
<sequence>MKLAETILDNERNQREAENNKLVRARLKEVVYAFPKETLEVLHKSGVSVGVALPSPVMYAVVVKHLATNSQLRESIARMLLEADSYSSADGAVWQMVGGALSAVGSVLGGIGRGQREQSDADAEKQAQLAQQQLELERAKKTRQMWMWIGISVVVIVGILIGVRAFMKSKATTAVKPGDALKTAQPQIAKL</sequence>
<evidence type="ECO:0000313" key="3">
    <source>
        <dbReference type="EMBL" id="TSJ41271.1"/>
    </source>
</evidence>
<evidence type="ECO:0000256" key="2">
    <source>
        <dbReference type="SAM" id="Phobius"/>
    </source>
</evidence>
<dbReference type="AlphaFoldDB" id="A0A556MMV9"/>
<evidence type="ECO:0000313" key="4">
    <source>
        <dbReference type="Proteomes" id="UP000316008"/>
    </source>
</evidence>
<dbReference type="RefSeq" id="WP_144334082.1">
    <property type="nucleotide sequence ID" value="NZ_VLPL01000008.1"/>
</dbReference>
<dbReference type="OrthoDB" id="9836146at2"/>
<evidence type="ECO:0000256" key="1">
    <source>
        <dbReference type="SAM" id="Coils"/>
    </source>
</evidence>